<proteinExistence type="inferred from homology"/>
<dbReference type="GO" id="GO:0034625">
    <property type="term" value="P:fatty acid elongation, monounsaturated fatty acid"/>
    <property type="evidence" value="ECO:0007669"/>
    <property type="project" value="TreeGrafter"/>
</dbReference>
<dbReference type="InterPro" id="IPR002076">
    <property type="entry name" value="ELO_fam"/>
</dbReference>
<accession>B4LJ40</accession>
<evidence type="ECO:0000256" key="5">
    <source>
        <dbReference type="ARBA" id="ARBA00022832"/>
    </source>
</evidence>
<reference evidence="11 12" key="1">
    <citation type="journal article" date="2007" name="Nature">
        <title>Evolution of genes and genomes on the Drosophila phylogeny.</title>
        <authorList>
            <consortium name="Drosophila 12 Genomes Consortium"/>
            <person name="Clark A.G."/>
            <person name="Eisen M.B."/>
            <person name="Smith D.R."/>
            <person name="Bergman C.M."/>
            <person name="Oliver B."/>
            <person name="Markow T.A."/>
            <person name="Kaufman T.C."/>
            <person name="Kellis M."/>
            <person name="Gelbart W."/>
            <person name="Iyer V.N."/>
            <person name="Pollard D.A."/>
            <person name="Sackton T.B."/>
            <person name="Larracuente A.M."/>
            <person name="Singh N.D."/>
            <person name="Abad J.P."/>
            <person name="Abt D.N."/>
            <person name="Adryan B."/>
            <person name="Aguade M."/>
            <person name="Akashi H."/>
            <person name="Anderson W.W."/>
            <person name="Aquadro C.F."/>
            <person name="Ardell D.H."/>
            <person name="Arguello R."/>
            <person name="Artieri C.G."/>
            <person name="Barbash D.A."/>
            <person name="Barker D."/>
            <person name="Barsanti P."/>
            <person name="Batterham P."/>
            <person name="Batzoglou S."/>
            <person name="Begun D."/>
            <person name="Bhutkar A."/>
            <person name="Blanco E."/>
            <person name="Bosak S.A."/>
            <person name="Bradley R.K."/>
            <person name="Brand A.D."/>
            <person name="Brent M.R."/>
            <person name="Brooks A.N."/>
            <person name="Brown R.H."/>
            <person name="Butlin R.K."/>
            <person name="Caggese C."/>
            <person name="Calvi B.R."/>
            <person name="Bernardo de Carvalho A."/>
            <person name="Caspi A."/>
            <person name="Castrezana S."/>
            <person name="Celniker S.E."/>
            <person name="Chang J.L."/>
            <person name="Chapple C."/>
            <person name="Chatterji S."/>
            <person name="Chinwalla A."/>
            <person name="Civetta A."/>
            <person name="Clifton S.W."/>
            <person name="Comeron J.M."/>
            <person name="Costello J.C."/>
            <person name="Coyne J.A."/>
            <person name="Daub J."/>
            <person name="David R.G."/>
            <person name="Delcher A.L."/>
            <person name="Delehaunty K."/>
            <person name="Do C.B."/>
            <person name="Ebling H."/>
            <person name="Edwards K."/>
            <person name="Eickbush T."/>
            <person name="Evans J.D."/>
            <person name="Filipski A."/>
            <person name="Findeiss S."/>
            <person name="Freyhult E."/>
            <person name="Fulton L."/>
            <person name="Fulton R."/>
            <person name="Garcia A.C."/>
            <person name="Gardiner A."/>
            <person name="Garfield D.A."/>
            <person name="Garvin B.E."/>
            <person name="Gibson G."/>
            <person name="Gilbert D."/>
            <person name="Gnerre S."/>
            <person name="Godfrey J."/>
            <person name="Good R."/>
            <person name="Gotea V."/>
            <person name="Gravely B."/>
            <person name="Greenberg A.J."/>
            <person name="Griffiths-Jones S."/>
            <person name="Gross S."/>
            <person name="Guigo R."/>
            <person name="Gustafson E.A."/>
            <person name="Haerty W."/>
            <person name="Hahn M.W."/>
            <person name="Halligan D.L."/>
            <person name="Halpern A.L."/>
            <person name="Halter G.M."/>
            <person name="Han M.V."/>
            <person name="Heger A."/>
            <person name="Hillier L."/>
            <person name="Hinrichs A.S."/>
            <person name="Holmes I."/>
            <person name="Hoskins R.A."/>
            <person name="Hubisz M.J."/>
            <person name="Hultmark D."/>
            <person name="Huntley M.A."/>
            <person name="Jaffe D.B."/>
            <person name="Jagadeeshan S."/>
            <person name="Jeck W.R."/>
            <person name="Johnson J."/>
            <person name="Jones C.D."/>
            <person name="Jordan W.C."/>
            <person name="Karpen G.H."/>
            <person name="Kataoka E."/>
            <person name="Keightley P.D."/>
            <person name="Kheradpour P."/>
            <person name="Kirkness E.F."/>
            <person name="Koerich L.B."/>
            <person name="Kristiansen K."/>
            <person name="Kudrna D."/>
            <person name="Kulathinal R.J."/>
            <person name="Kumar S."/>
            <person name="Kwok R."/>
            <person name="Lander E."/>
            <person name="Langley C.H."/>
            <person name="Lapoint R."/>
            <person name="Lazzaro B.P."/>
            <person name="Lee S.J."/>
            <person name="Levesque L."/>
            <person name="Li R."/>
            <person name="Lin C.F."/>
            <person name="Lin M.F."/>
            <person name="Lindblad-Toh K."/>
            <person name="Llopart A."/>
            <person name="Long M."/>
            <person name="Low L."/>
            <person name="Lozovsky E."/>
            <person name="Lu J."/>
            <person name="Luo M."/>
            <person name="Machado C.A."/>
            <person name="Makalowski W."/>
            <person name="Marzo M."/>
            <person name="Matsuda M."/>
            <person name="Matzkin L."/>
            <person name="McAllister B."/>
            <person name="McBride C.S."/>
            <person name="McKernan B."/>
            <person name="McKernan K."/>
            <person name="Mendez-Lago M."/>
            <person name="Minx P."/>
            <person name="Mollenhauer M.U."/>
            <person name="Montooth K."/>
            <person name="Mount S.M."/>
            <person name="Mu X."/>
            <person name="Myers E."/>
            <person name="Negre B."/>
            <person name="Newfeld S."/>
            <person name="Nielsen R."/>
            <person name="Noor M.A."/>
            <person name="O'Grady P."/>
            <person name="Pachter L."/>
            <person name="Papaceit M."/>
            <person name="Parisi M.J."/>
            <person name="Parisi M."/>
            <person name="Parts L."/>
            <person name="Pedersen J.S."/>
            <person name="Pesole G."/>
            <person name="Phillippy A.M."/>
            <person name="Ponting C.P."/>
            <person name="Pop M."/>
            <person name="Porcelli D."/>
            <person name="Powell J.R."/>
            <person name="Prohaska S."/>
            <person name="Pruitt K."/>
            <person name="Puig M."/>
            <person name="Quesneville H."/>
            <person name="Ram K.R."/>
            <person name="Rand D."/>
            <person name="Rasmussen M.D."/>
            <person name="Reed L.K."/>
            <person name="Reenan R."/>
            <person name="Reily A."/>
            <person name="Remington K.A."/>
            <person name="Rieger T.T."/>
            <person name="Ritchie M.G."/>
            <person name="Robin C."/>
            <person name="Rogers Y.H."/>
            <person name="Rohde C."/>
            <person name="Rozas J."/>
            <person name="Rubenfield M.J."/>
            <person name="Ruiz A."/>
            <person name="Russo S."/>
            <person name="Salzberg S.L."/>
            <person name="Sanchez-Gracia A."/>
            <person name="Saranga D.J."/>
            <person name="Sato H."/>
            <person name="Schaeffer S.W."/>
            <person name="Schatz M.C."/>
            <person name="Schlenke T."/>
            <person name="Schwartz R."/>
            <person name="Segarra C."/>
            <person name="Singh R.S."/>
            <person name="Sirot L."/>
            <person name="Sirota M."/>
            <person name="Sisneros N.B."/>
            <person name="Smith C.D."/>
            <person name="Smith T.F."/>
            <person name="Spieth J."/>
            <person name="Stage D.E."/>
            <person name="Stark A."/>
            <person name="Stephan W."/>
            <person name="Strausberg R.L."/>
            <person name="Strempel S."/>
            <person name="Sturgill D."/>
            <person name="Sutton G."/>
            <person name="Sutton G.G."/>
            <person name="Tao W."/>
            <person name="Teichmann S."/>
            <person name="Tobari Y.N."/>
            <person name="Tomimura Y."/>
            <person name="Tsolas J.M."/>
            <person name="Valente V.L."/>
            <person name="Venter E."/>
            <person name="Venter J.C."/>
            <person name="Vicario S."/>
            <person name="Vieira F.G."/>
            <person name="Vilella A.J."/>
            <person name="Villasante A."/>
            <person name="Walenz B."/>
            <person name="Wang J."/>
            <person name="Wasserman M."/>
            <person name="Watts T."/>
            <person name="Wilson D."/>
            <person name="Wilson R.K."/>
            <person name="Wing R.A."/>
            <person name="Wolfner M.F."/>
            <person name="Wong A."/>
            <person name="Wong G.K."/>
            <person name="Wu C.I."/>
            <person name="Wu G."/>
            <person name="Yamamoto D."/>
            <person name="Yang H.P."/>
            <person name="Yang S.P."/>
            <person name="Yorke J.A."/>
            <person name="Yoshida K."/>
            <person name="Zdobnov E."/>
            <person name="Zhang P."/>
            <person name="Zhang Y."/>
            <person name="Zimin A.V."/>
            <person name="Baldwin J."/>
            <person name="Abdouelleil A."/>
            <person name="Abdulkadir J."/>
            <person name="Abebe A."/>
            <person name="Abera B."/>
            <person name="Abreu J."/>
            <person name="Acer S.C."/>
            <person name="Aftuck L."/>
            <person name="Alexander A."/>
            <person name="An P."/>
            <person name="Anderson E."/>
            <person name="Anderson S."/>
            <person name="Arachi H."/>
            <person name="Azer M."/>
            <person name="Bachantsang P."/>
            <person name="Barry A."/>
            <person name="Bayul T."/>
            <person name="Berlin A."/>
            <person name="Bessette D."/>
            <person name="Bloom T."/>
            <person name="Blye J."/>
            <person name="Boguslavskiy L."/>
            <person name="Bonnet C."/>
            <person name="Boukhgalter B."/>
            <person name="Bourzgui I."/>
            <person name="Brown A."/>
            <person name="Cahill P."/>
            <person name="Channer S."/>
            <person name="Cheshatsang Y."/>
            <person name="Chuda L."/>
            <person name="Citroen M."/>
            <person name="Collymore A."/>
            <person name="Cooke P."/>
            <person name="Costello M."/>
            <person name="D'Aco K."/>
            <person name="Daza R."/>
            <person name="De Haan G."/>
            <person name="DeGray S."/>
            <person name="DeMaso C."/>
            <person name="Dhargay N."/>
            <person name="Dooley K."/>
            <person name="Dooley E."/>
            <person name="Doricent M."/>
            <person name="Dorje P."/>
            <person name="Dorjee K."/>
            <person name="Dupes A."/>
            <person name="Elong R."/>
            <person name="Falk J."/>
            <person name="Farina A."/>
            <person name="Faro S."/>
            <person name="Ferguson D."/>
            <person name="Fisher S."/>
            <person name="Foley C.D."/>
            <person name="Franke A."/>
            <person name="Friedrich D."/>
            <person name="Gadbois L."/>
            <person name="Gearin G."/>
            <person name="Gearin C.R."/>
            <person name="Giannoukos G."/>
            <person name="Goode T."/>
            <person name="Graham J."/>
            <person name="Grandbois E."/>
            <person name="Grewal S."/>
            <person name="Gyaltsen K."/>
            <person name="Hafez N."/>
            <person name="Hagos B."/>
            <person name="Hall J."/>
            <person name="Henson C."/>
            <person name="Hollinger A."/>
            <person name="Honan T."/>
            <person name="Huard M.D."/>
            <person name="Hughes L."/>
            <person name="Hurhula B."/>
            <person name="Husby M.E."/>
            <person name="Kamat A."/>
            <person name="Kanga B."/>
            <person name="Kashin S."/>
            <person name="Khazanovich D."/>
            <person name="Kisner P."/>
            <person name="Lance K."/>
            <person name="Lara M."/>
            <person name="Lee W."/>
            <person name="Lennon N."/>
            <person name="Letendre F."/>
            <person name="LeVine R."/>
            <person name="Lipovsky A."/>
            <person name="Liu X."/>
            <person name="Liu J."/>
            <person name="Liu S."/>
            <person name="Lokyitsang T."/>
            <person name="Lokyitsang Y."/>
            <person name="Lubonja R."/>
            <person name="Lui A."/>
            <person name="MacDonald P."/>
            <person name="Magnisalis V."/>
            <person name="Maru K."/>
            <person name="Matthews C."/>
            <person name="McCusker W."/>
            <person name="McDonough S."/>
            <person name="Mehta T."/>
            <person name="Meldrim J."/>
            <person name="Meneus L."/>
            <person name="Mihai O."/>
            <person name="Mihalev A."/>
            <person name="Mihova T."/>
            <person name="Mittelman R."/>
            <person name="Mlenga V."/>
            <person name="Montmayeur A."/>
            <person name="Mulrain L."/>
            <person name="Navidi A."/>
            <person name="Naylor J."/>
            <person name="Negash T."/>
            <person name="Nguyen T."/>
            <person name="Nguyen N."/>
            <person name="Nicol R."/>
            <person name="Norbu C."/>
            <person name="Norbu N."/>
            <person name="Novod N."/>
            <person name="O'Neill B."/>
            <person name="Osman S."/>
            <person name="Markiewicz E."/>
            <person name="Oyono O.L."/>
            <person name="Patti C."/>
            <person name="Phunkhang P."/>
            <person name="Pierre F."/>
            <person name="Priest M."/>
            <person name="Raghuraman S."/>
            <person name="Rege F."/>
            <person name="Reyes R."/>
            <person name="Rise C."/>
            <person name="Rogov P."/>
            <person name="Ross K."/>
            <person name="Ryan E."/>
            <person name="Settipalli S."/>
            <person name="Shea T."/>
            <person name="Sherpa N."/>
            <person name="Shi L."/>
            <person name="Shih D."/>
            <person name="Sparrow T."/>
            <person name="Spaulding J."/>
            <person name="Stalker J."/>
            <person name="Stange-Thomann N."/>
            <person name="Stavropoulos S."/>
            <person name="Stone C."/>
            <person name="Strader C."/>
            <person name="Tesfaye S."/>
            <person name="Thomson T."/>
            <person name="Thoulutsang Y."/>
            <person name="Thoulutsang D."/>
            <person name="Topham K."/>
            <person name="Topping I."/>
            <person name="Tsamla T."/>
            <person name="Vassiliev H."/>
            <person name="Vo A."/>
            <person name="Wangchuk T."/>
            <person name="Wangdi T."/>
            <person name="Weiand M."/>
            <person name="Wilkinson J."/>
            <person name="Wilson A."/>
            <person name="Yadav S."/>
            <person name="Young G."/>
            <person name="Yu Q."/>
            <person name="Zembek L."/>
            <person name="Zhong D."/>
            <person name="Zimmer A."/>
            <person name="Zwirko Z."/>
            <person name="Jaffe D.B."/>
            <person name="Alvarez P."/>
            <person name="Brockman W."/>
            <person name="Butler J."/>
            <person name="Chin C."/>
            <person name="Gnerre S."/>
            <person name="Grabherr M."/>
            <person name="Kleber M."/>
            <person name="Mauceli E."/>
            <person name="MacCallum I."/>
        </authorList>
    </citation>
    <scope>NUCLEOTIDE SEQUENCE [LARGE SCALE GENOMIC DNA]</scope>
    <source>
        <strain evidence="12">Tucson 15010-1051.87</strain>
    </source>
</reference>
<evidence type="ECO:0000313" key="12">
    <source>
        <dbReference type="Proteomes" id="UP000008792"/>
    </source>
</evidence>
<feature type="transmembrane region" description="Helical" evidence="10">
    <location>
        <begin position="26"/>
        <end position="45"/>
    </location>
</feature>
<dbReference type="AlphaFoldDB" id="B4LJ40"/>
<sequence length="265" mass="31973">MNSTVFGIFEIPPADPWIEHIPLLNSPWPITLIVLAYLLFVFKYGKIFMEHRKPYNLRNVMLTYNIFQVIYNAAIFIMCAYYLFIDPTYDLCCIDTLPLDHPRKNIERWLTYAYFLNKVLDLMDTVFFVLRKSYKQITMLHVYHHMMMVYTFYWTVRFYGVGGQYNTMALCNSFVHTVMYFYYFISAMGPGLKSSLWWKKYITRIQIVQFIIFFMQAALVLLFNPSCQFPIFMQYQQLFQATVMIVMFSQFYYNTYLSPRHQKQQ</sequence>
<dbReference type="PANTHER" id="PTHR11157:SF116">
    <property type="entry name" value="ELONGATION OF VERY LONG CHAIN FATTY ACIDS PROTEIN-RELATED"/>
    <property type="match status" value="1"/>
</dbReference>
<dbReference type="Proteomes" id="UP000008792">
    <property type="component" value="Unassembled WGS sequence"/>
</dbReference>
<evidence type="ECO:0000256" key="6">
    <source>
        <dbReference type="ARBA" id="ARBA00022989"/>
    </source>
</evidence>
<comment type="subcellular location">
    <subcellularLocation>
        <location evidence="1">Membrane</location>
        <topology evidence="1">Multi-pass membrane protein</topology>
    </subcellularLocation>
</comment>
<dbReference type="FunCoup" id="B4LJ40">
    <property type="interactions" value="65"/>
</dbReference>
<comment type="similarity">
    <text evidence="10">Belongs to the ELO family.</text>
</comment>
<evidence type="ECO:0000256" key="3">
    <source>
        <dbReference type="ARBA" id="ARBA00022679"/>
    </source>
</evidence>
<evidence type="ECO:0000256" key="8">
    <source>
        <dbReference type="ARBA" id="ARBA00023136"/>
    </source>
</evidence>
<keyword evidence="3 10" id="KW-0808">Transferase</keyword>
<feature type="transmembrane region" description="Helical" evidence="10">
    <location>
        <begin position="142"/>
        <end position="159"/>
    </location>
</feature>
<dbReference type="OrthoDB" id="434092at2759"/>
<dbReference type="InParanoid" id="B4LJ40"/>
<dbReference type="EMBL" id="CH940648">
    <property type="protein sequence ID" value="EDW61476.2"/>
    <property type="molecule type" value="Genomic_DNA"/>
</dbReference>
<feature type="transmembrane region" description="Helical" evidence="10">
    <location>
        <begin position="109"/>
        <end position="130"/>
    </location>
</feature>
<evidence type="ECO:0000256" key="4">
    <source>
        <dbReference type="ARBA" id="ARBA00022692"/>
    </source>
</evidence>
<feature type="transmembrane region" description="Helical" evidence="10">
    <location>
        <begin position="205"/>
        <end position="223"/>
    </location>
</feature>
<evidence type="ECO:0000256" key="2">
    <source>
        <dbReference type="ARBA" id="ARBA00022516"/>
    </source>
</evidence>
<dbReference type="GO" id="GO:0042761">
    <property type="term" value="P:very long-chain fatty acid biosynthetic process"/>
    <property type="evidence" value="ECO:0007669"/>
    <property type="project" value="TreeGrafter"/>
</dbReference>
<dbReference type="Pfam" id="PF01151">
    <property type="entry name" value="ELO"/>
    <property type="match status" value="1"/>
</dbReference>
<gene>
    <name evidence="11" type="primary">Dvir\GJ22068</name>
    <name evidence="11" type="ORF">Dvir_GJ22068</name>
</gene>
<evidence type="ECO:0000256" key="10">
    <source>
        <dbReference type="RuleBase" id="RU361115"/>
    </source>
</evidence>
<keyword evidence="6 10" id="KW-1133">Transmembrane helix</keyword>
<evidence type="ECO:0000313" key="11">
    <source>
        <dbReference type="EMBL" id="EDW61476.2"/>
    </source>
</evidence>
<protein>
    <recommendedName>
        <fullName evidence="10">Elongation of very long chain fatty acids protein</fullName>
        <ecNumber evidence="10">2.3.1.199</ecNumber>
    </recommendedName>
    <alternativeName>
        <fullName evidence="10">Very-long-chain 3-oxoacyl-CoA synthase</fullName>
    </alternativeName>
</protein>
<evidence type="ECO:0000256" key="7">
    <source>
        <dbReference type="ARBA" id="ARBA00023098"/>
    </source>
</evidence>
<dbReference type="GO" id="GO:0030148">
    <property type="term" value="P:sphingolipid biosynthetic process"/>
    <property type="evidence" value="ECO:0007669"/>
    <property type="project" value="TreeGrafter"/>
</dbReference>
<dbReference type="eggNOG" id="KOG3071">
    <property type="taxonomic scope" value="Eukaryota"/>
</dbReference>
<comment type="catalytic activity">
    <reaction evidence="10">
        <text>a very-long-chain acyl-CoA + malonyl-CoA + H(+) = a very-long-chain 3-oxoacyl-CoA + CO2 + CoA</text>
        <dbReference type="Rhea" id="RHEA:32727"/>
        <dbReference type="ChEBI" id="CHEBI:15378"/>
        <dbReference type="ChEBI" id="CHEBI:16526"/>
        <dbReference type="ChEBI" id="CHEBI:57287"/>
        <dbReference type="ChEBI" id="CHEBI:57384"/>
        <dbReference type="ChEBI" id="CHEBI:90725"/>
        <dbReference type="ChEBI" id="CHEBI:90736"/>
        <dbReference type="EC" id="2.3.1.199"/>
    </reaction>
</comment>
<keyword evidence="5 10" id="KW-0276">Fatty acid metabolism</keyword>
<dbReference type="GO" id="GO:0019367">
    <property type="term" value="P:fatty acid elongation, saturated fatty acid"/>
    <property type="evidence" value="ECO:0007669"/>
    <property type="project" value="TreeGrafter"/>
</dbReference>
<name>B4LJ40_DROVI</name>
<dbReference type="GO" id="GO:0005789">
    <property type="term" value="C:endoplasmic reticulum membrane"/>
    <property type="evidence" value="ECO:0007669"/>
    <property type="project" value="TreeGrafter"/>
</dbReference>
<feature type="transmembrane region" description="Helical" evidence="10">
    <location>
        <begin position="66"/>
        <end position="85"/>
    </location>
</feature>
<keyword evidence="9 10" id="KW-0275">Fatty acid biosynthesis</keyword>
<keyword evidence="4 10" id="KW-0812">Transmembrane</keyword>
<evidence type="ECO:0000256" key="9">
    <source>
        <dbReference type="ARBA" id="ARBA00023160"/>
    </source>
</evidence>
<feature type="transmembrane region" description="Helical" evidence="10">
    <location>
        <begin position="235"/>
        <end position="253"/>
    </location>
</feature>
<evidence type="ECO:0000256" key="1">
    <source>
        <dbReference type="ARBA" id="ARBA00004141"/>
    </source>
</evidence>
<dbReference type="GO" id="GO:0009922">
    <property type="term" value="F:fatty acid elongase activity"/>
    <property type="evidence" value="ECO:0007669"/>
    <property type="project" value="UniProtKB-EC"/>
</dbReference>
<keyword evidence="8 10" id="KW-0472">Membrane</keyword>
<keyword evidence="12" id="KW-1185">Reference proteome</keyword>
<keyword evidence="2 10" id="KW-0444">Lipid biosynthesis</keyword>
<dbReference type="PANTHER" id="PTHR11157">
    <property type="entry name" value="FATTY ACID ACYL TRANSFERASE-RELATED"/>
    <property type="match status" value="1"/>
</dbReference>
<dbReference type="HOGENOM" id="CLU_048483_0_2_1"/>
<dbReference type="EC" id="2.3.1.199" evidence="10"/>
<organism evidence="11 12">
    <name type="scientific">Drosophila virilis</name>
    <name type="common">Fruit fly</name>
    <dbReference type="NCBI Taxonomy" id="7244"/>
    <lineage>
        <taxon>Eukaryota</taxon>
        <taxon>Metazoa</taxon>
        <taxon>Ecdysozoa</taxon>
        <taxon>Arthropoda</taxon>
        <taxon>Hexapoda</taxon>
        <taxon>Insecta</taxon>
        <taxon>Pterygota</taxon>
        <taxon>Neoptera</taxon>
        <taxon>Endopterygota</taxon>
        <taxon>Diptera</taxon>
        <taxon>Brachycera</taxon>
        <taxon>Muscomorpha</taxon>
        <taxon>Ephydroidea</taxon>
        <taxon>Drosophilidae</taxon>
        <taxon>Drosophila</taxon>
    </lineage>
</organism>
<keyword evidence="7 10" id="KW-0443">Lipid metabolism</keyword>
<dbReference type="GO" id="GO:0034626">
    <property type="term" value="P:fatty acid elongation, polyunsaturated fatty acid"/>
    <property type="evidence" value="ECO:0007669"/>
    <property type="project" value="TreeGrafter"/>
</dbReference>